<dbReference type="OrthoDB" id="10021397at2759"/>
<evidence type="ECO:0000256" key="5">
    <source>
        <dbReference type="ARBA" id="ARBA00023136"/>
    </source>
</evidence>
<accession>A0A8X7NHH4</accession>
<proteinExistence type="inferred from homology"/>
<organism evidence="9 10">
    <name type="scientific">Candida parapsilosis</name>
    <name type="common">Yeast</name>
    <dbReference type="NCBI Taxonomy" id="5480"/>
    <lineage>
        <taxon>Eukaryota</taxon>
        <taxon>Fungi</taxon>
        <taxon>Dikarya</taxon>
        <taxon>Ascomycota</taxon>
        <taxon>Saccharomycotina</taxon>
        <taxon>Pichiomycetes</taxon>
        <taxon>Debaryomycetaceae</taxon>
        <taxon>Candida/Lodderomyces clade</taxon>
        <taxon>Candida</taxon>
    </lineage>
</organism>
<feature type="transmembrane region" description="Helical" evidence="7">
    <location>
        <begin position="162"/>
        <end position="184"/>
    </location>
</feature>
<dbReference type="EMBL" id="JABWAB010000006">
    <property type="protein sequence ID" value="KAF6048814.1"/>
    <property type="molecule type" value="Genomic_DNA"/>
</dbReference>
<comment type="subcellular location">
    <subcellularLocation>
        <location evidence="1">Membrane</location>
        <topology evidence="1">Multi-pass membrane protein</topology>
    </subcellularLocation>
</comment>
<dbReference type="InterPro" id="IPR020846">
    <property type="entry name" value="MFS_dom"/>
</dbReference>
<feature type="transmembrane region" description="Helical" evidence="7">
    <location>
        <begin position="548"/>
        <end position="568"/>
    </location>
</feature>
<feature type="transmembrane region" description="Helical" evidence="7">
    <location>
        <begin position="335"/>
        <end position="360"/>
    </location>
</feature>
<keyword evidence="4 7" id="KW-1133">Transmembrane helix</keyword>
<feature type="transmembrane region" description="Helical" evidence="7">
    <location>
        <begin position="139"/>
        <end position="156"/>
    </location>
</feature>
<evidence type="ECO:0000313" key="10">
    <source>
        <dbReference type="Proteomes" id="UP000590412"/>
    </source>
</evidence>
<dbReference type="InterPro" id="IPR036259">
    <property type="entry name" value="MFS_trans_sf"/>
</dbReference>
<reference evidence="9" key="1">
    <citation type="submission" date="2020-03" db="EMBL/GenBank/DDBJ databases">
        <title>FDA dAtabase for Regulatory Grade micrObial Sequences (FDA-ARGOS): Supporting development and validation of Infectious Disease Dx tests.</title>
        <authorList>
            <person name="Campos J."/>
            <person name="Goldberg B."/>
            <person name="Tallon L."/>
            <person name="Sadzewicz L."/>
            <person name="Vavikolanu K."/>
            <person name="Mehta A."/>
            <person name="Aluvathingal J."/>
            <person name="Nadendla S."/>
            <person name="Nandy P."/>
            <person name="Geyer C."/>
            <person name="Yan Y."/>
            <person name="Sichtig H."/>
        </authorList>
    </citation>
    <scope>NUCLEOTIDE SEQUENCE [LARGE SCALE GENOMIC DNA]</scope>
    <source>
        <strain evidence="9">FDAARGOS_652</strain>
    </source>
</reference>
<evidence type="ECO:0000256" key="3">
    <source>
        <dbReference type="ARBA" id="ARBA00022692"/>
    </source>
</evidence>
<comment type="similarity">
    <text evidence="2">Belongs to the major facilitator superfamily.</text>
</comment>
<dbReference type="PANTHER" id="PTHR23501:SF198">
    <property type="entry name" value="AZOLE RESISTANCE PROTEIN 1-RELATED"/>
    <property type="match status" value="1"/>
</dbReference>
<sequence length="626" mass="67853">MPEVESEHKKTSSGKAQSPMSSEPSTHTSERANSEIEDAVSIKKPKQQKYTEADAGDGTKAHEQYLTGVPLFLTIISCVVTLFIAALDQTIVSTILTTVGDDFNSFEKVGWLTSGFMLPMACLIPSYGKISIAFGRKATLIAGIIVFEIGSLISALSNSMSLLIGGRVIQGIGGGAIQSMVMVILTESVPISRRSLVFASVSVVWSTSSVLGPIIGGALEKITWRWCFYINLPIGGVSLLVLIFGFNPPKPKGNIREKLSTIDYIGTFFLTSGLVLVLLGLTFGGVDFPWRSAAVICLFTIGGVLLIIFCIWNFRYSSHPIILAEFVKSFTTMTALISAMFNFGFFISNLTYLAVYFQVVFNASSLQSGIDLLPLVVSVTIASLANSMFINMTKNVKITMIVSGILSPLGSGLLLLLDKHSSVGKRIGILLVSGIAIGLQFQSSTLSAQLVAPKDIPGALILVTVLLNFGRELASTISVTIAQLLFQVTGTRYLEDLQRDMSSSVDGYAQFANISAKSLISNPRLVRNFPNEVREMVLDQYMKALKNVFYFGLALAVVCFIASLFTTGKKIPKTKDIKTADSEDDQEQMKKAKVSDEADQLQTEEPTAESLSSHQEQHPTMREVSK</sequence>
<feature type="domain" description="Major facilitator superfamily (MFS) profile" evidence="8">
    <location>
        <begin position="74"/>
        <end position="571"/>
    </location>
</feature>
<comment type="caution">
    <text evidence="9">The sequence shown here is derived from an EMBL/GenBank/DDBJ whole genome shotgun (WGS) entry which is preliminary data.</text>
</comment>
<dbReference type="CDD" id="cd17502">
    <property type="entry name" value="MFS_Azr1_MDR_like"/>
    <property type="match status" value="1"/>
</dbReference>
<feature type="transmembrane region" description="Helical" evidence="7">
    <location>
        <begin position="196"/>
        <end position="216"/>
    </location>
</feature>
<evidence type="ECO:0000256" key="2">
    <source>
        <dbReference type="ARBA" id="ARBA00008335"/>
    </source>
</evidence>
<evidence type="ECO:0000259" key="8">
    <source>
        <dbReference type="PROSITE" id="PS50850"/>
    </source>
</evidence>
<evidence type="ECO:0000256" key="6">
    <source>
        <dbReference type="SAM" id="MobiDB-lite"/>
    </source>
</evidence>
<feature type="compositionally biased region" description="Basic and acidic residues" evidence="6">
    <location>
        <begin position="1"/>
        <end position="10"/>
    </location>
</feature>
<dbReference type="InterPro" id="IPR005829">
    <property type="entry name" value="Sugar_transporter_CS"/>
</dbReference>
<keyword evidence="5 7" id="KW-0472">Membrane</keyword>
<dbReference type="GO" id="GO:0005886">
    <property type="term" value="C:plasma membrane"/>
    <property type="evidence" value="ECO:0007669"/>
    <property type="project" value="TreeGrafter"/>
</dbReference>
<feature type="transmembrane region" description="Helical" evidence="7">
    <location>
        <begin position="228"/>
        <end position="246"/>
    </location>
</feature>
<evidence type="ECO:0000256" key="7">
    <source>
        <dbReference type="SAM" id="Phobius"/>
    </source>
</evidence>
<feature type="transmembrane region" description="Helical" evidence="7">
    <location>
        <begin position="292"/>
        <end position="314"/>
    </location>
</feature>
<keyword evidence="3 7" id="KW-0812">Transmembrane</keyword>
<feature type="compositionally biased region" description="Polar residues" evidence="6">
    <location>
        <begin position="13"/>
        <end position="27"/>
    </location>
</feature>
<feature type="compositionally biased region" description="Basic and acidic residues" evidence="6">
    <location>
        <begin position="578"/>
        <end position="596"/>
    </location>
</feature>
<dbReference type="Gene3D" id="1.20.1720.10">
    <property type="entry name" value="Multidrug resistance protein D"/>
    <property type="match status" value="1"/>
</dbReference>
<dbReference type="AlphaFoldDB" id="A0A8X7NHH4"/>
<dbReference type="PROSITE" id="PS00217">
    <property type="entry name" value="SUGAR_TRANSPORT_2"/>
    <property type="match status" value="1"/>
</dbReference>
<dbReference type="PROSITE" id="PS50850">
    <property type="entry name" value="MFS"/>
    <property type="match status" value="1"/>
</dbReference>
<dbReference type="InterPro" id="IPR011701">
    <property type="entry name" value="MFS"/>
</dbReference>
<dbReference type="PANTHER" id="PTHR23501">
    <property type="entry name" value="MAJOR FACILITATOR SUPERFAMILY"/>
    <property type="match status" value="1"/>
</dbReference>
<feature type="compositionally biased region" description="Polar residues" evidence="6">
    <location>
        <begin position="600"/>
        <end position="614"/>
    </location>
</feature>
<feature type="compositionally biased region" description="Basic and acidic residues" evidence="6">
    <location>
        <begin position="615"/>
        <end position="626"/>
    </location>
</feature>
<dbReference type="Pfam" id="PF07690">
    <property type="entry name" value="MFS_1"/>
    <property type="match status" value="1"/>
</dbReference>
<feature type="transmembrane region" description="Helical" evidence="7">
    <location>
        <begin position="267"/>
        <end position="286"/>
    </location>
</feature>
<dbReference type="Proteomes" id="UP000590412">
    <property type="component" value="Unassembled WGS sequence"/>
</dbReference>
<feature type="transmembrane region" description="Helical" evidence="7">
    <location>
        <begin position="65"/>
        <end position="87"/>
    </location>
</feature>
<feature type="region of interest" description="Disordered" evidence="6">
    <location>
        <begin position="1"/>
        <end position="55"/>
    </location>
</feature>
<feature type="transmembrane region" description="Helical" evidence="7">
    <location>
        <begin position="372"/>
        <end position="391"/>
    </location>
</feature>
<protein>
    <submittedName>
        <fullName evidence="9">Major Facilitator Superfamily protein</fullName>
    </submittedName>
</protein>
<gene>
    <name evidence="9" type="ORF">FOB60_004198</name>
</gene>
<evidence type="ECO:0000313" key="9">
    <source>
        <dbReference type="EMBL" id="KAF6048814.1"/>
    </source>
</evidence>
<dbReference type="GO" id="GO:0022857">
    <property type="term" value="F:transmembrane transporter activity"/>
    <property type="evidence" value="ECO:0007669"/>
    <property type="project" value="InterPro"/>
</dbReference>
<evidence type="ECO:0000256" key="4">
    <source>
        <dbReference type="ARBA" id="ARBA00022989"/>
    </source>
</evidence>
<name>A0A8X7NHH4_CANPA</name>
<dbReference type="SUPFAM" id="SSF103473">
    <property type="entry name" value="MFS general substrate transporter"/>
    <property type="match status" value="2"/>
</dbReference>
<feature type="transmembrane region" description="Helical" evidence="7">
    <location>
        <begin position="109"/>
        <end position="127"/>
    </location>
</feature>
<feature type="region of interest" description="Disordered" evidence="6">
    <location>
        <begin position="578"/>
        <end position="626"/>
    </location>
</feature>
<evidence type="ECO:0000256" key="1">
    <source>
        <dbReference type="ARBA" id="ARBA00004141"/>
    </source>
</evidence>